<gene>
    <name evidence="3" type="ORF">AF332_23605</name>
</gene>
<dbReference type="RefSeq" id="WP_053436878.1">
    <property type="nucleotide sequence ID" value="NZ_LGUF01000007.1"/>
</dbReference>
<dbReference type="EMBL" id="LGUF01000007">
    <property type="protein sequence ID" value="KON89512.1"/>
    <property type="molecule type" value="Genomic_DNA"/>
</dbReference>
<dbReference type="InterPro" id="IPR036866">
    <property type="entry name" value="RibonucZ/Hydroxyglut_hydro"/>
</dbReference>
<evidence type="ECO:0000313" key="3">
    <source>
        <dbReference type="EMBL" id="KON89512.1"/>
    </source>
</evidence>
<dbReference type="AlphaFoldDB" id="A0A0M0GJ51"/>
<comment type="caution">
    <text evidence="3">The sequence shown here is derived from an EMBL/GenBank/DDBJ whole genome shotgun (WGS) entry which is preliminary data.</text>
</comment>
<dbReference type="SUPFAM" id="SSF56281">
    <property type="entry name" value="Metallo-hydrolase/oxidoreductase"/>
    <property type="match status" value="1"/>
</dbReference>
<sequence>MKLTVIGSWGGYPKADGASSGYLLEHGGFHLLIDCGSGVLSKMQNFFQPEELDAVIISHYHPDHTADIGVLQHARLIQGFLGKKTAVLPIYGHSLDQPEFAKLTYKDITKGVAYDSEGILTAGPFQIRFLQTNHPVPCYAMRIEADGKTLIYTSDTSYKKELEAFSENADLLVCECNFYGHQNGKNAGHMTSLDAGALASKAKVKNLLLTHLPHYGELRELKEEASAEYAGPISIADYKWSHTF</sequence>
<name>A0A0M0GJ51_SPOGL</name>
<reference evidence="4" key="1">
    <citation type="submission" date="2015-07" db="EMBL/GenBank/DDBJ databases">
        <title>Fjat-10036 dsm4.</title>
        <authorList>
            <person name="Liu B."/>
            <person name="Wang J."/>
            <person name="Zhu Y."/>
            <person name="Liu G."/>
            <person name="Chen Q."/>
            <person name="Chen Z."/>
            <person name="Lan J."/>
            <person name="Che J."/>
            <person name="Ge C."/>
            <person name="Shi H."/>
            <person name="Pan Z."/>
            <person name="Liu X."/>
        </authorList>
    </citation>
    <scope>NUCLEOTIDE SEQUENCE [LARGE SCALE GENOMIC DNA]</scope>
    <source>
        <strain evidence="4">DSM 4</strain>
    </source>
</reference>
<evidence type="ECO:0000313" key="4">
    <source>
        <dbReference type="Proteomes" id="UP000037109"/>
    </source>
</evidence>
<keyword evidence="1" id="KW-0862">Zinc</keyword>
<dbReference type="PANTHER" id="PTHR46018">
    <property type="entry name" value="ZINC PHOSPHODIESTERASE ELAC PROTEIN 1"/>
    <property type="match status" value="1"/>
</dbReference>
<proteinExistence type="predicted"/>
<dbReference type="InterPro" id="IPR001279">
    <property type="entry name" value="Metallo-B-lactamas"/>
</dbReference>
<dbReference type="Pfam" id="PF12706">
    <property type="entry name" value="Lactamase_B_2"/>
    <property type="match status" value="1"/>
</dbReference>
<accession>A0A0M0GJ51</accession>
<evidence type="ECO:0000256" key="1">
    <source>
        <dbReference type="ARBA" id="ARBA00022833"/>
    </source>
</evidence>
<dbReference type="SMART" id="SM00849">
    <property type="entry name" value="Lactamase_B"/>
    <property type="match status" value="1"/>
</dbReference>
<feature type="domain" description="Metallo-beta-lactamase" evidence="2">
    <location>
        <begin position="18"/>
        <end position="211"/>
    </location>
</feature>
<organism evidence="3 4">
    <name type="scientific">Sporosarcina globispora</name>
    <name type="common">Bacillus globisporus</name>
    <dbReference type="NCBI Taxonomy" id="1459"/>
    <lineage>
        <taxon>Bacteria</taxon>
        <taxon>Bacillati</taxon>
        <taxon>Bacillota</taxon>
        <taxon>Bacilli</taxon>
        <taxon>Bacillales</taxon>
        <taxon>Caryophanaceae</taxon>
        <taxon>Sporosarcina</taxon>
    </lineage>
</organism>
<keyword evidence="4" id="KW-1185">Reference proteome</keyword>
<dbReference type="CDD" id="cd07716">
    <property type="entry name" value="RNaseZ_short-form-like_MBL-fold"/>
    <property type="match status" value="1"/>
</dbReference>
<dbReference type="OrthoDB" id="9794898at2"/>
<dbReference type="Gene3D" id="3.60.15.10">
    <property type="entry name" value="Ribonuclease Z/Hydroxyacylglutathione hydrolase-like"/>
    <property type="match status" value="1"/>
</dbReference>
<dbReference type="STRING" id="1459.AF332_23605"/>
<dbReference type="PATRIC" id="fig|1459.3.peg.5207"/>
<evidence type="ECO:0000259" key="2">
    <source>
        <dbReference type="SMART" id="SM00849"/>
    </source>
</evidence>
<dbReference type="Proteomes" id="UP000037109">
    <property type="component" value="Unassembled WGS sequence"/>
</dbReference>
<protein>
    <recommendedName>
        <fullName evidence="2">Metallo-beta-lactamase domain-containing protein</fullName>
    </recommendedName>
</protein>
<dbReference type="PANTHER" id="PTHR46018:SF4">
    <property type="entry name" value="METALLO-HYDROLASE YHFI-RELATED"/>
    <property type="match status" value="1"/>
</dbReference>
<dbReference type="GO" id="GO:0042781">
    <property type="term" value="F:3'-tRNA processing endoribonuclease activity"/>
    <property type="evidence" value="ECO:0007669"/>
    <property type="project" value="TreeGrafter"/>
</dbReference>